<dbReference type="InterPro" id="IPR026956">
    <property type="entry name" value="D-ser_dehydrat-like_dom"/>
</dbReference>
<dbReference type="PANTHER" id="PTHR28004">
    <property type="entry name" value="ZGC:162816-RELATED"/>
    <property type="match status" value="1"/>
</dbReference>
<reference evidence="4 5" key="1">
    <citation type="submission" date="2018-03" db="EMBL/GenBank/DDBJ databases">
        <title>Adhaeribacter sp. HMF7605 Genome sequencing and assembly.</title>
        <authorList>
            <person name="Kang H."/>
            <person name="Kang J."/>
            <person name="Cha I."/>
            <person name="Kim H."/>
            <person name="Joh K."/>
        </authorList>
    </citation>
    <scope>NUCLEOTIDE SEQUENCE [LARGE SCALE GENOMIC DNA]</scope>
    <source>
        <strain evidence="4 5">HMF7605</strain>
    </source>
</reference>
<dbReference type="InterPro" id="IPR001608">
    <property type="entry name" value="Ala_racemase_N"/>
</dbReference>
<dbReference type="AlphaFoldDB" id="A0A2T2YDK1"/>
<dbReference type="RefSeq" id="WP_106928365.1">
    <property type="nucleotide sequence ID" value="NZ_PYFT01000001.1"/>
</dbReference>
<gene>
    <name evidence="4" type="ORF">AHMF7605_08640</name>
</gene>
<evidence type="ECO:0000256" key="1">
    <source>
        <dbReference type="ARBA" id="ARBA00005323"/>
    </source>
</evidence>
<name>A0A2T2YDK1_9BACT</name>
<organism evidence="4 5">
    <name type="scientific">Adhaeribacter arboris</name>
    <dbReference type="NCBI Taxonomy" id="2072846"/>
    <lineage>
        <taxon>Bacteria</taxon>
        <taxon>Pseudomonadati</taxon>
        <taxon>Bacteroidota</taxon>
        <taxon>Cytophagia</taxon>
        <taxon>Cytophagales</taxon>
        <taxon>Hymenobacteraceae</taxon>
        <taxon>Adhaeribacter</taxon>
    </lineage>
</organism>
<dbReference type="SUPFAM" id="SSF51419">
    <property type="entry name" value="PLP-binding barrel"/>
    <property type="match status" value="1"/>
</dbReference>
<comment type="similarity">
    <text evidence="1">Belongs to the DSD1 family.</text>
</comment>
<dbReference type="Gene3D" id="3.20.20.10">
    <property type="entry name" value="Alanine racemase"/>
    <property type="match status" value="1"/>
</dbReference>
<dbReference type="Proteomes" id="UP000240357">
    <property type="component" value="Unassembled WGS sequence"/>
</dbReference>
<dbReference type="InterPro" id="IPR029066">
    <property type="entry name" value="PLP-binding_barrel"/>
</dbReference>
<dbReference type="CDD" id="cd06821">
    <property type="entry name" value="PLPDE_III_D-TA"/>
    <property type="match status" value="1"/>
</dbReference>
<dbReference type="GO" id="GO:0008721">
    <property type="term" value="F:D-serine ammonia-lyase activity"/>
    <property type="evidence" value="ECO:0007669"/>
    <property type="project" value="TreeGrafter"/>
</dbReference>
<dbReference type="Gene3D" id="2.40.37.20">
    <property type="entry name" value="D-serine dehydratase-like domain"/>
    <property type="match status" value="1"/>
</dbReference>
<dbReference type="SMART" id="SM01119">
    <property type="entry name" value="D-ser_dehydrat"/>
    <property type="match status" value="1"/>
</dbReference>
<dbReference type="InterPro" id="IPR051466">
    <property type="entry name" value="D-amino_acid_metab_enzyme"/>
</dbReference>
<dbReference type="EMBL" id="PYFT01000001">
    <property type="protein sequence ID" value="PSR53589.1"/>
    <property type="molecule type" value="Genomic_DNA"/>
</dbReference>
<dbReference type="PANTHER" id="PTHR28004:SF2">
    <property type="entry name" value="D-SERINE DEHYDRATASE"/>
    <property type="match status" value="1"/>
</dbReference>
<comment type="caution">
    <text evidence="4">The sequence shown here is derived from an EMBL/GenBank/DDBJ whole genome shotgun (WGS) entry which is preliminary data.</text>
</comment>
<dbReference type="OrthoDB" id="9788869at2"/>
<accession>A0A2T2YDK1</accession>
<proteinExistence type="inferred from homology"/>
<dbReference type="Pfam" id="PF01168">
    <property type="entry name" value="Ala_racemase_N"/>
    <property type="match status" value="1"/>
</dbReference>
<dbReference type="Pfam" id="PF14031">
    <property type="entry name" value="D-ser_dehydrat"/>
    <property type="match status" value="1"/>
</dbReference>
<sequence length="373" mass="40876">MIETDALAWYTITNIDTIDTPALIVYPERVKQNIQLLTSMVSGLEWLRPHVKTHKMAEVTNLLLEAGITKFKCATIAEAEMLAQAGAPDVLLAYQPVGPKINRLLQLVQKYPNTTFSCLVDNLPVAQSIAALFAPANLTLPIFLDLNVGMNRTGIVPGPEALELYQTCYRLNGIQPIGLHAYDGHLRDPDINLRKIACDAAFEPVAAMAAEIMAKGYVKPIIVAGGSPTFPLHAQRPGVECSPGTFIFWDYGYSTTLSEQSFQFAALVATRVISKMDAETLCLDLGHKAIAAESPLPRVIFLNAPDAQPISQSEEHLVVKVTFGNTYQVGDVFYGIPIHICPTCALYDKAYVAEDNTIKTQWAVVSRNRFITV</sequence>
<evidence type="ECO:0000256" key="2">
    <source>
        <dbReference type="ARBA" id="ARBA00023239"/>
    </source>
</evidence>
<feature type="domain" description="D-serine dehydratase-like" evidence="3">
    <location>
        <begin position="265"/>
        <end position="354"/>
    </location>
</feature>
<keyword evidence="5" id="KW-1185">Reference proteome</keyword>
<dbReference type="GO" id="GO:0036088">
    <property type="term" value="P:D-serine catabolic process"/>
    <property type="evidence" value="ECO:0007669"/>
    <property type="project" value="TreeGrafter"/>
</dbReference>
<protein>
    <submittedName>
        <fullName evidence="4">Threonine aldolase</fullName>
    </submittedName>
</protein>
<evidence type="ECO:0000313" key="4">
    <source>
        <dbReference type="EMBL" id="PSR53589.1"/>
    </source>
</evidence>
<evidence type="ECO:0000313" key="5">
    <source>
        <dbReference type="Proteomes" id="UP000240357"/>
    </source>
</evidence>
<dbReference type="InterPro" id="IPR042208">
    <property type="entry name" value="D-ser_dehydrat-like_sf"/>
</dbReference>
<evidence type="ECO:0000259" key="3">
    <source>
        <dbReference type="SMART" id="SM01119"/>
    </source>
</evidence>
<keyword evidence="2" id="KW-0456">Lyase</keyword>